<evidence type="ECO:0000256" key="10">
    <source>
        <dbReference type="ARBA" id="ARBA00023136"/>
    </source>
</evidence>
<keyword evidence="9" id="KW-0902">Two-component regulatory system</keyword>
<feature type="transmembrane region" description="Helical" evidence="11">
    <location>
        <begin position="163"/>
        <end position="184"/>
    </location>
</feature>
<keyword evidence="10 11" id="KW-0472">Membrane</keyword>
<dbReference type="GO" id="GO:0000155">
    <property type="term" value="F:phosphorelay sensor kinase activity"/>
    <property type="evidence" value="ECO:0007669"/>
    <property type="project" value="InterPro"/>
</dbReference>
<feature type="domain" description="HAMP" evidence="13">
    <location>
        <begin position="188"/>
        <end position="241"/>
    </location>
</feature>
<feature type="transmembrane region" description="Helical" evidence="11">
    <location>
        <begin position="20"/>
        <end position="41"/>
    </location>
</feature>
<dbReference type="Gene3D" id="3.30.565.10">
    <property type="entry name" value="Histidine kinase-like ATPase, C-terminal domain"/>
    <property type="match status" value="1"/>
</dbReference>
<dbReference type="EC" id="2.7.13.3" evidence="3"/>
<dbReference type="PROSITE" id="PS50885">
    <property type="entry name" value="HAMP"/>
    <property type="match status" value="1"/>
</dbReference>
<dbReference type="Pfam" id="PF02518">
    <property type="entry name" value="HATPase_c"/>
    <property type="match status" value="1"/>
</dbReference>
<dbReference type="InterPro" id="IPR005467">
    <property type="entry name" value="His_kinase_dom"/>
</dbReference>
<dbReference type="InterPro" id="IPR036097">
    <property type="entry name" value="HisK_dim/P_sf"/>
</dbReference>
<dbReference type="PROSITE" id="PS50109">
    <property type="entry name" value="HIS_KIN"/>
    <property type="match status" value="1"/>
</dbReference>
<comment type="catalytic activity">
    <reaction evidence="1">
        <text>ATP + protein L-histidine = ADP + protein N-phospho-L-histidine.</text>
        <dbReference type="EC" id="2.7.13.3"/>
    </reaction>
</comment>
<name>A0A3M6EXB3_9PSED</name>
<comment type="caution">
    <text evidence="14">The sequence shown here is derived from an EMBL/GenBank/DDBJ whole genome shotgun (WGS) entry which is preliminary data.</text>
</comment>
<keyword evidence="4" id="KW-0597">Phosphoprotein</keyword>
<keyword evidence="5" id="KW-0808">Transferase</keyword>
<evidence type="ECO:0000259" key="13">
    <source>
        <dbReference type="PROSITE" id="PS50885"/>
    </source>
</evidence>
<dbReference type="PANTHER" id="PTHR45436:SF8">
    <property type="entry name" value="HISTIDINE KINASE"/>
    <property type="match status" value="1"/>
</dbReference>
<gene>
    <name evidence="14" type="ORF">ALP05_03227</name>
</gene>
<dbReference type="InterPro" id="IPR003661">
    <property type="entry name" value="HisK_dim/P_dom"/>
</dbReference>
<organism evidence="14 15">
    <name type="scientific">Pseudomonas caricapapayae</name>
    <dbReference type="NCBI Taxonomy" id="46678"/>
    <lineage>
        <taxon>Bacteria</taxon>
        <taxon>Pseudomonadati</taxon>
        <taxon>Pseudomonadota</taxon>
        <taxon>Gammaproteobacteria</taxon>
        <taxon>Pseudomonadales</taxon>
        <taxon>Pseudomonadaceae</taxon>
        <taxon>Pseudomonas</taxon>
    </lineage>
</organism>
<dbReference type="SMART" id="SM00388">
    <property type="entry name" value="HisKA"/>
    <property type="match status" value="1"/>
</dbReference>
<dbReference type="SMART" id="SM00304">
    <property type="entry name" value="HAMP"/>
    <property type="match status" value="1"/>
</dbReference>
<protein>
    <recommendedName>
        <fullName evidence="3">histidine kinase</fullName>
        <ecNumber evidence="3">2.7.13.3</ecNumber>
    </recommendedName>
</protein>
<evidence type="ECO:0000259" key="12">
    <source>
        <dbReference type="PROSITE" id="PS50109"/>
    </source>
</evidence>
<reference evidence="14 15" key="1">
    <citation type="submission" date="2018-08" db="EMBL/GenBank/DDBJ databases">
        <title>Recombination of ecologically and evolutionarily significant loci maintains genetic cohesion in the Pseudomonas syringae species complex.</title>
        <authorList>
            <person name="Dillon M."/>
            <person name="Thakur S."/>
            <person name="Almeida R.N.D."/>
            <person name="Weir B.S."/>
            <person name="Guttman D.S."/>
        </authorList>
    </citation>
    <scope>NUCLEOTIDE SEQUENCE [LARGE SCALE GENOMIC DNA]</scope>
    <source>
        <strain evidence="14 15">ICMP 7496</strain>
    </source>
</reference>
<dbReference type="CDD" id="cd00075">
    <property type="entry name" value="HATPase"/>
    <property type="match status" value="1"/>
</dbReference>
<keyword evidence="7 14" id="KW-0418">Kinase</keyword>
<evidence type="ECO:0000313" key="15">
    <source>
        <dbReference type="Proteomes" id="UP000269872"/>
    </source>
</evidence>
<dbReference type="AlphaFoldDB" id="A0A3M6EXB3"/>
<comment type="subcellular location">
    <subcellularLocation>
        <location evidence="2">Membrane</location>
    </subcellularLocation>
</comment>
<dbReference type="PRINTS" id="PR00344">
    <property type="entry name" value="BCTRLSENSOR"/>
</dbReference>
<evidence type="ECO:0000256" key="9">
    <source>
        <dbReference type="ARBA" id="ARBA00023012"/>
    </source>
</evidence>
<dbReference type="EMBL" id="RBUY01000149">
    <property type="protein sequence ID" value="RMV72787.1"/>
    <property type="molecule type" value="Genomic_DNA"/>
</dbReference>
<evidence type="ECO:0000256" key="3">
    <source>
        <dbReference type="ARBA" id="ARBA00012438"/>
    </source>
</evidence>
<evidence type="ECO:0000256" key="5">
    <source>
        <dbReference type="ARBA" id="ARBA00022679"/>
    </source>
</evidence>
<dbReference type="InterPro" id="IPR050428">
    <property type="entry name" value="TCS_sensor_his_kinase"/>
</dbReference>
<evidence type="ECO:0000313" key="14">
    <source>
        <dbReference type="EMBL" id="RMV72787.1"/>
    </source>
</evidence>
<evidence type="ECO:0000256" key="11">
    <source>
        <dbReference type="SAM" id="Phobius"/>
    </source>
</evidence>
<dbReference type="PANTHER" id="PTHR45436">
    <property type="entry name" value="SENSOR HISTIDINE KINASE YKOH"/>
    <property type="match status" value="1"/>
</dbReference>
<feature type="domain" description="Histidine kinase" evidence="12">
    <location>
        <begin position="249"/>
        <end position="460"/>
    </location>
</feature>
<evidence type="ECO:0000256" key="7">
    <source>
        <dbReference type="ARBA" id="ARBA00022777"/>
    </source>
</evidence>
<dbReference type="GO" id="GO:0005886">
    <property type="term" value="C:plasma membrane"/>
    <property type="evidence" value="ECO:0007669"/>
    <property type="project" value="TreeGrafter"/>
</dbReference>
<evidence type="ECO:0000256" key="6">
    <source>
        <dbReference type="ARBA" id="ARBA00022692"/>
    </source>
</evidence>
<dbReference type="InterPro" id="IPR003594">
    <property type="entry name" value="HATPase_dom"/>
</dbReference>
<proteinExistence type="predicted"/>
<sequence length="463" mass="50231">MFWANARATLESSNLQQAATSAFICLLVSLFSVVGSVCLLNKVMHAHVSDMLLNDARALQVRAHGREPQAVIDTLREQAAVEKRPAWYSLVVDAHGVPLYGDTALLPLLACDSVQCQGAWRRQGMLAGNGHPQEMLGLTLQLDDGSRYLAAYDLQPMLERTQVVPLLGGAALLAILLGSLAVSLRYSLRGLRRIDQIRDSLQRFASGDHLASPPQDPSGDEIDRLGVEINASLARINRLMNEVRSVTSHIAHELRTPLTRLQNRLVSASEKAEGEMQVELLGAVAESEHLHSLFRTVMRIGEVESGRCAHMFEILNARELLLDLQEYYLPLAEDFGSALCVEVDPGCSVIGDGALLFQALANLTDNALKYSPRGAPVLLFARLWQRQILLGVADAGPGIAPALYDHSTERFSRLDTASGIQGNGLGLTLVKAIADLHGGSLRMTDNQPGLCVSLVLEPANSFD</sequence>
<dbReference type="Proteomes" id="UP000269872">
    <property type="component" value="Unassembled WGS sequence"/>
</dbReference>
<evidence type="ECO:0000256" key="8">
    <source>
        <dbReference type="ARBA" id="ARBA00022989"/>
    </source>
</evidence>
<dbReference type="Pfam" id="PF00672">
    <property type="entry name" value="HAMP"/>
    <property type="match status" value="1"/>
</dbReference>
<dbReference type="SUPFAM" id="SSF55874">
    <property type="entry name" value="ATPase domain of HSP90 chaperone/DNA topoisomerase II/histidine kinase"/>
    <property type="match status" value="1"/>
</dbReference>
<evidence type="ECO:0000256" key="2">
    <source>
        <dbReference type="ARBA" id="ARBA00004370"/>
    </source>
</evidence>
<dbReference type="Gene3D" id="1.10.287.130">
    <property type="match status" value="1"/>
</dbReference>
<dbReference type="InterPro" id="IPR003660">
    <property type="entry name" value="HAMP_dom"/>
</dbReference>
<evidence type="ECO:0000256" key="1">
    <source>
        <dbReference type="ARBA" id="ARBA00000085"/>
    </source>
</evidence>
<keyword evidence="6 11" id="KW-0812">Transmembrane</keyword>
<dbReference type="SMART" id="SM00387">
    <property type="entry name" value="HATPase_c"/>
    <property type="match status" value="1"/>
</dbReference>
<dbReference type="RefSeq" id="WP_190294623.1">
    <property type="nucleotide sequence ID" value="NZ_RBUY01000149.1"/>
</dbReference>
<evidence type="ECO:0000256" key="4">
    <source>
        <dbReference type="ARBA" id="ARBA00022553"/>
    </source>
</evidence>
<keyword evidence="8 11" id="KW-1133">Transmembrane helix</keyword>
<dbReference type="InterPro" id="IPR004358">
    <property type="entry name" value="Sig_transdc_His_kin-like_C"/>
</dbReference>
<accession>A0A3M6EXB3</accession>
<dbReference type="InterPro" id="IPR036890">
    <property type="entry name" value="HATPase_C_sf"/>
</dbReference>
<dbReference type="SUPFAM" id="SSF47384">
    <property type="entry name" value="Homodimeric domain of signal transducing histidine kinase"/>
    <property type="match status" value="1"/>
</dbReference>